<name>A0A8S3XGN1_PARAO</name>
<evidence type="ECO:0000259" key="2">
    <source>
        <dbReference type="Pfam" id="PF13843"/>
    </source>
</evidence>
<sequence>MLILLNKAFQENATNSQAQSIDESMVKFKGRDSKKQYMPLKPIKRGYKAWCRCDAKTGYLYQCDINSGKDNEPNEEALVEYLYNKGIFSIGTVRMTRKGLPKDFADKLKPGEFTYRFCHPIGVIKWRDTKDVHVITSAVNPRDIEIIERRQKNEQPLNYELLQNVLGDGRQSDLDISDKETESAVNVPRLLDDEDDIPPEISPGNHNRDSDSYQNMTLT</sequence>
<feature type="region of interest" description="Disordered" evidence="1">
    <location>
        <begin position="170"/>
        <end position="219"/>
    </location>
</feature>
<evidence type="ECO:0000313" key="3">
    <source>
        <dbReference type="EMBL" id="CAG5019336.1"/>
    </source>
</evidence>
<evidence type="ECO:0000313" key="4">
    <source>
        <dbReference type="Proteomes" id="UP000691718"/>
    </source>
</evidence>
<evidence type="ECO:0000256" key="1">
    <source>
        <dbReference type="SAM" id="MobiDB-lite"/>
    </source>
</evidence>
<accession>A0A8S3XGN1</accession>
<dbReference type="AlphaFoldDB" id="A0A8S3XGN1"/>
<dbReference type="Pfam" id="PF13843">
    <property type="entry name" value="DDE_Tnp_1_7"/>
    <property type="match status" value="2"/>
</dbReference>
<gene>
    <name evidence="3" type="ORF">PAPOLLO_LOCUS17044</name>
</gene>
<feature type="domain" description="PiggyBac transposable element-derived protein" evidence="2">
    <location>
        <begin position="77"/>
        <end position="157"/>
    </location>
</feature>
<dbReference type="Proteomes" id="UP000691718">
    <property type="component" value="Unassembled WGS sequence"/>
</dbReference>
<reference evidence="3" key="1">
    <citation type="submission" date="2021-04" db="EMBL/GenBank/DDBJ databases">
        <authorList>
            <person name="Tunstrom K."/>
        </authorList>
    </citation>
    <scope>NUCLEOTIDE SEQUENCE</scope>
</reference>
<dbReference type="PANTHER" id="PTHR46599:SF3">
    <property type="entry name" value="PIGGYBAC TRANSPOSABLE ELEMENT-DERIVED PROTEIN 4"/>
    <property type="match status" value="1"/>
</dbReference>
<organism evidence="3 4">
    <name type="scientific">Parnassius apollo</name>
    <name type="common">Apollo butterfly</name>
    <name type="synonym">Papilio apollo</name>
    <dbReference type="NCBI Taxonomy" id="110799"/>
    <lineage>
        <taxon>Eukaryota</taxon>
        <taxon>Metazoa</taxon>
        <taxon>Ecdysozoa</taxon>
        <taxon>Arthropoda</taxon>
        <taxon>Hexapoda</taxon>
        <taxon>Insecta</taxon>
        <taxon>Pterygota</taxon>
        <taxon>Neoptera</taxon>
        <taxon>Endopterygota</taxon>
        <taxon>Lepidoptera</taxon>
        <taxon>Glossata</taxon>
        <taxon>Ditrysia</taxon>
        <taxon>Papilionoidea</taxon>
        <taxon>Papilionidae</taxon>
        <taxon>Parnassiinae</taxon>
        <taxon>Parnassini</taxon>
        <taxon>Parnassius</taxon>
        <taxon>Parnassius</taxon>
    </lineage>
</organism>
<proteinExistence type="predicted"/>
<dbReference type="EMBL" id="CAJQZP010001129">
    <property type="protein sequence ID" value="CAG5019336.1"/>
    <property type="molecule type" value="Genomic_DNA"/>
</dbReference>
<keyword evidence="4" id="KW-1185">Reference proteome</keyword>
<dbReference type="OrthoDB" id="118105at2759"/>
<feature type="compositionally biased region" description="Basic and acidic residues" evidence="1">
    <location>
        <begin position="170"/>
        <end position="182"/>
    </location>
</feature>
<protein>
    <submittedName>
        <fullName evidence="3">(apollo) hypothetical protein</fullName>
    </submittedName>
</protein>
<comment type="caution">
    <text evidence="3">The sequence shown here is derived from an EMBL/GenBank/DDBJ whole genome shotgun (WGS) entry which is preliminary data.</text>
</comment>
<feature type="domain" description="PiggyBac transposable element-derived protein" evidence="2">
    <location>
        <begin position="5"/>
        <end position="74"/>
    </location>
</feature>
<dbReference type="PANTHER" id="PTHR46599">
    <property type="entry name" value="PIGGYBAC TRANSPOSABLE ELEMENT-DERIVED PROTEIN 4"/>
    <property type="match status" value="1"/>
</dbReference>
<dbReference type="InterPro" id="IPR029526">
    <property type="entry name" value="PGBD"/>
</dbReference>